<evidence type="ECO:0000313" key="12">
    <source>
        <dbReference type="Proteomes" id="UP000220214"/>
    </source>
</evidence>
<organism evidence="4 9">
    <name type="scientific">Plasmodium berghei</name>
    <dbReference type="NCBI Taxonomy" id="5821"/>
    <lineage>
        <taxon>Eukaryota</taxon>
        <taxon>Sar</taxon>
        <taxon>Alveolata</taxon>
        <taxon>Apicomplexa</taxon>
        <taxon>Aconoidasida</taxon>
        <taxon>Haemosporida</taxon>
        <taxon>Plasmodiidae</taxon>
        <taxon>Plasmodium</taxon>
        <taxon>Plasmodium (Vinckeia)</taxon>
    </lineage>
</organism>
<evidence type="ECO:0000313" key="5">
    <source>
        <dbReference type="EMBL" id="SCM19818.1"/>
    </source>
</evidence>
<dbReference type="Proteomes" id="UP000516480">
    <property type="component" value="Chromosome 6"/>
</dbReference>
<dbReference type="Proteomes" id="UP000219974">
    <property type="component" value="Chromosome 6"/>
</dbReference>
<evidence type="ECO:0000313" key="10">
    <source>
        <dbReference type="Proteomes" id="UP000219860"/>
    </source>
</evidence>
<evidence type="ECO:0000256" key="2">
    <source>
        <dbReference type="SAM" id="MobiDB-lite"/>
    </source>
</evidence>
<dbReference type="InterPro" id="IPR058914">
    <property type="entry name" value="LIPB1/2_CC"/>
</dbReference>
<dbReference type="EMBL" id="LT614632">
    <property type="protein sequence ID" value="SCN23557.1"/>
    <property type="molecule type" value="Genomic_DNA"/>
</dbReference>
<dbReference type="VEuPathDB" id="PlasmoDB:PBANKA_0615500"/>
<feature type="domain" description="Liprin-beta-1/2 coiled-coil" evidence="3">
    <location>
        <begin position="419"/>
        <end position="528"/>
    </location>
</feature>
<feature type="compositionally biased region" description="Basic and acidic residues" evidence="2">
    <location>
        <begin position="1001"/>
        <end position="1030"/>
    </location>
</feature>
<accession>A0A0Y9VCJ1</accession>
<keyword evidence="1" id="KW-0175">Coiled coil</keyword>
<feature type="compositionally biased region" description="Basic residues" evidence="2">
    <location>
        <begin position="239"/>
        <end position="248"/>
    </location>
</feature>
<dbReference type="EMBL" id="LT608270">
    <property type="protein sequence ID" value="SCO59142.1"/>
    <property type="molecule type" value="Genomic_DNA"/>
</dbReference>
<evidence type="ECO:0000259" key="3">
    <source>
        <dbReference type="Pfam" id="PF26022"/>
    </source>
</evidence>
<sequence>MKKSNKLNILVKNVKFFVKKCREKNKKLLTLNSLDETDNEYTNSAGKFLDDKISFQKKFKGSSMDTNSSKGFDESTPNIYKKYATTNSSEIKKIDSQDNFRNKSGYLDKNLTNLKNKMSRDEKEDNNQNFDVNSKLFDHEIMEYNEEGFFKTQSKDRKLEYVKNEIMEYDLNLLNLYKKLDKGSKNSKLFKKYKEKAPKKNISANAALVTKKIKIKTLNTLNSEDLNIKSDICLGKNTFKKNKNKSSHKKNENKIEGKDEDHLLLKNSKQYSKNSLLVHSEKLSKYYSMDSLKKRLNNVYSFQNSVSNRLQKKSSSSTYDIGCMYMNNDTSTKSSKDLTKRKSNDANLFNNSKSLRQFKFLSENKKNIEYYKKVMESLEVAVGKPKNKNNNSGSIDNIMKIINSLLHDYVPKLIDRYEYYMNTLDGKNKLLRQKIKESLDFGDIQYEEIRELKSQLVQKNHENIKLNDTIGTLKNKLSYINELELKNAEYLDEIVLMRNRVTYLEKIIEENDQSKESYELRKMRRNLKNVYNKMKNEIRCINKIKSKHFKWHKKKKISLHRWIYLKTKIEECRTLTTYEKVSDESSVSTSREKYDNKTFEKKSDGEICENETNTIEDIKIVKEYADKNVDTTDLNMTNKKTDGEDKEALYKSEEKELVSKKNKVPTKNKKINTILSNHTFIQLLKNEEKVTNEMQRNNFTSIPKEIYPYYHYFYSNILNGENNNCNAQVAPFIYDEKYKYIDNENIEFSDENYLSLCNKLKECFCENYFSEYPNETSNNNIIHDTIVPYYSDTITLNRERESSDKNKQVCNIPSGQKMINDNWKYMIINSDVRNVDKNEKKKKKNFYNFPFDCCYKINRILSGKINCFLWESEDARDEQQNGGFYEKYSGRKKYLVPSNISLINKKLKINRGKNLSFSSHRDISKNKYKYYCNQVDGNGKIGKDSCAVEKPRTTDDQICRNGACMNGAIDYTKNITITDNNNNGAHINIVENMNNLEDYNQNHENAHKNNNDMGHKSELNDENDGMDKNNSRKKNEKINNFKQFLLNYNNYFSGSRNDEYIKGSNGHNNKVVNETELKDIWKISKRNNETYSINKHYNDCSINNPYYSTMYNSNEMNNVQNNLIHHLNYSKNVNSISVMPNLKITNVGCEMKKMEKSKNIILNNNINYSEIANYNSNNNINISCDQECKQCYDLKSLHKNQEDTENQTHYTCDKTVRYLNSFNQYIDINITNYDEINKYLHDHFLYSK</sequence>
<evidence type="ECO:0000313" key="13">
    <source>
        <dbReference type="Proteomes" id="UP000516480"/>
    </source>
</evidence>
<reference evidence="4 9" key="1">
    <citation type="submission" date="2016-02" db="EMBL/GenBank/DDBJ databases">
        <authorList>
            <consortium name="Pathogen Informatics"/>
        </authorList>
    </citation>
    <scope>NUCLEOTIDE SEQUENCE [LARGE SCALE GENOMIC DNA]</scope>
    <source>
        <strain evidence="4 9">K173</strain>
        <strain evidence="5 13">NK65 ny</strain>
        <strain evidence="6 12">NK65e</strain>
        <strain evidence="8 10">SP11 Antwerpcl1</strain>
        <strain evidence="7 11">SP11 RLL</strain>
    </source>
</reference>
<proteinExistence type="predicted"/>
<evidence type="ECO:0000313" key="8">
    <source>
        <dbReference type="EMBL" id="SCO59889.1"/>
    </source>
</evidence>
<feature type="compositionally biased region" description="Basic and acidic residues" evidence="2">
    <location>
        <begin position="249"/>
        <end position="260"/>
    </location>
</feature>
<dbReference type="EMBL" id="LT608254">
    <property type="protein sequence ID" value="SCO59889.1"/>
    <property type="molecule type" value="Genomic_DNA"/>
</dbReference>
<evidence type="ECO:0000313" key="7">
    <source>
        <dbReference type="EMBL" id="SCO59142.1"/>
    </source>
</evidence>
<evidence type="ECO:0000313" key="11">
    <source>
        <dbReference type="Proteomes" id="UP000219974"/>
    </source>
</evidence>
<evidence type="ECO:0000256" key="1">
    <source>
        <dbReference type="SAM" id="Coils"/>
    </source>
</evidence>
<protein>
    <recommendedName>
        <fullName evidence="3">Liprin-beta-1/2 coiled-coil domain-containing protein</fullName>
    </recommendedName>
</protein>
<dbReference type="EMBL" id="LT160026">
    <property type="protein sequence ID" value="CXI19031.1"/>
    <property type="molecule type" value="Genomic_DNA"/>
</dbReference>
<dbReference type="Pfam" id="PF26022">
    <property type="entry name" value="CC_Liprin_beta"/>
    <property type="match status" value="1"/>
</dbReference>
<dbReference type="Proteomes" id="UP000219860">
    <property type="component" value="Chromosome 6"/>
</dbReference>
<evidence type="ECO:0000313" key="6">
    <source>
        <dbReference type="EMBL" id="SCN23557.1"/>
    </source>
</evidence>
<dbReference type="EMBL" id="LT608142">
    <property type="protein sequence ID" value="SCM19818.1"/>
    <property type="molecule type" value="Genomic_DNA"/>
</dbReference>
<dbReference type="Proteomes" id="UP000220214">
    <property type="component" value="Chromosome 6"/>
</dbReference>
<gene>
    <name evidence="4" type="ORF">PBK173_000110400</name>
    <name evidence="6" type="ORF">PBNK65E_000106200</name>
    <name evidence="5" type="ORF">PBNK65NY_000105400</name>
    <name evidence="8" type="ORF">PBSP11A_000105600</name>
    <name evidence="7" type="ORF">PBSP11RLL_000105600</name>
</gene>
<name>A0A0Y9VCJ1_PLABE</name>
<feature type="coiled-coil region" evidence="1">
    <location>
        <begin position="449"/>
        <end position="500"/>
    </location>
</feature>
<dbReference type="Proteomes" id="UP000069549">
    <property type="component" value="Chromosome 6"/>
</dbReference>
<evidence type="ECO:0000313" key="4">
    <source>
        <dbReference type="EMBL" id="CXI19031.1"/>
    </source>
</evidence>
<dbReference type="AlphaFoldDB" id="A0A0Y9VCJ1"/>
<dbReference type="OrthoDB" id="378356at2759"/>
<evidence type="ECO:0000313" key="9">
    <source>
        <dbReference type="Proteomes" id="UP000069549"/>
    </source>
</evidence>
<dbReference type="OMA" id="MRNRVTY"/>
<feature type="region of interest" description="Disordered" evidence="2">
    <location>
        <begin position="1001"/>
        <end position="1035"/>
    </location>
</feature>
<feature type="region of interest" description="Disordered" evidence="2">
    <location>
        <begin position="239"/>
        <end position="260"/>
    </location>
</feature>